<organism evidence="2 3">
    <name type="scientific">Paenibacillus hunanensis</name>
    <dbReference type="NCBI Taxonomy" id="539262"/>
    <lineage>
        <taxon>Bacteria</taxon>
        <taxon>Bacillati</taxon>
        <taxon>Bacillota</taxon>
        <taxon>Bacilli</taxon>
        <taxon>Bacillales</taxon>
        <taxon>Paenibacillaceae</taxon>
        <taxon>Paenibacillus</taxon>
    </lineage>
</organism>
<keyword evidence="3" id="KW-1185">Reference proteome</keyword>
<dbReference type="SUPFAM" id="SSF69118">
    <property type="entry name" value="AhpD-like"/>
    <property type="match status" value="1"/>
</dbReference>
<dbReference type="Pfam" id="PF14552">
    <property type="entry name" value="Tautomerase_2"/>
    <property type="match status" value="1"/>
</dbReference>
<sequence length="252" mass="28799">MPFIRTDYQQQAYRSEQLKQISEGLMQALQEHFQVPDKDYFQVFHAHEQWQFMYDDHYLDVERSDRLLYIQITLGSERSVEQKKAFYKRAAELVEQRAGVRQQDVFITLLETGLENWSFGNGQAQMIERPSMAARGQQYTPPTAIQTIPDAPVSDVQQVYGELAPDFARYSEEVLFGDLWRNPELSPRERSLLTIAALVAGRHTSQLPYHIELAQQNGLHATELAAAMTHLAFYAGWPAAAAGLLVLKEHTG</sequence>
<dbReference type="InterPro" id="IPR003779">
    <property type="entry name" value="CMD-like"/>
</dbReference>
<reference evidence="2 3" key="1">
    <citation type="submission" date="2023-07" db="EMBL/GenBank/DDBJ databases">
        <title>Genomic Encyclopedia of Type Strains, Phase IV (KMG-IV): sequencing the most valuable type-strain genomes for metagenomic binning, comparative biology and taxonomic classification.</title>
        <authorList>
            <person name="Goeker M."/>
        </authorList>
    </citation>
    <scope>NUCLEOTIDE SEQUENCE [LARGE SCALE GENOMIC DNA]</scope>
    <source>
        <strain evidence="2 3">DSM 22170</strain>
    </source>
</reference>
<comment type="caution">
    <text evidence="2">The sequence shown here is derived from an EMBL/GenBank/DDBJ whole genome shotgun (WGS) entry which is preliminary data.</text>
</comment>
<dbReference type="InterPro" id="IPR029032">
    <property type="entry name" value="AhpD-like"/>
</dbReference>
<proteinExistence type="predicted"/>
<dbReference type="InterPro" id="IPR037479">
    <property type="entry name" value="Tauto_MSAD"/>
</dbReference>
<accession>A0ABU1J5G6</accession>
<evidence type="ECO:0000313" key="3">
    <source>
        <dbReference type="Proteomes" id="UP001185028"/>
    </source>
</evidence>
<dbReference type="Pfam" id="PF02627">
    <property type="entry name" value="CMD"/>
    <property type="match status" value="1"/>
</dbReference>
<dbReference type="Proteomes" id="UP001185028">
    <property type="component" value="Unassembled WGS sequence"/>
</dbReference>
<evidence type="ECO:0000313" key="2">
    <source>
        <dbReference type="EMBL" id="MDR6246649.1"/>
    </source>
</evidence>
<dbReference type="PANTHER" id="PTHR38460">
    <property type="entry name" value="TAUTOMERASE YOLI-RELATED"/>
    <property type="match status" value="1"/>
</dbReference>
<dbReference type="RefSeq" id="WP_373289078.1">
    <property type="nucleotide sequence ID" value="NZ_BMMB01000001.1"/>
</dbReference>
<evidence type="ECO:0000259" key="1">
    <source>
        <dbReference type="Pfam" id="PF02627"/>
    </source>
</evidence>
<gene>
    <name evidence="2" type="ORF">JOC58_004594</name>
</gene>
<dbReference type="PANTHER" id="PTHR38460:SF1">
    <property type="entry name" value="TAUTOMERASE YOLI-RELATED"/>
    <property type="match status" value="1"/>
</dbReference>
<dbReference type="Gene3D" id="1.20.1290.10">
    <property type="entry name" value="AhpD-like"/>
    <property type="match status" value="1"/>
</dbReference>
<protein>
    <submittedName>
        <fullName evidence="2">Alkylhydroperoxidase/carboxymuconolactone decarboxylase family protein YurZ</fullName>
    </submittedName>
</protein>
<dbReference type="Gene3D" id="3.30.429.10">
    <property type="entry name" value="Macrophage Migration Inhibitory Factor"/>
    <property type="match status" value="1"/>
</dbReference>
<name>A0ABU1J5G6_9BACL</name>
<feature type="domain" description="Carboxymuconolactone decarboxylase-like" evidence="1">
    <location>
        <begin position="165"/>
        <end position="249"/>
    </location>
</feature>
<dbReference type="SUPFAM" id="SSF55331">
    <property type="entry name" value="Tautomerase/MIF"/>
    <property type="match status" value="1"/>
</dbReference>
<dbReference type="EMBL" id="JAVDQH010000035">
    <property type="protein sequence ID" value="MDR6246649.1"/>
    <property type="molecule type" value="Genomic_DNA"/>
</dbReference>
<dbReference type="InterPro" id="IPR014347">
    <property type="entry name" value="Tautomerase/MIF_sf"/>
</dbReference>